<feature type="region of interest" description="Disordered" evidence="1">
    <location>
        <begin position="78"/>
        <end position="104"/>
    </location>
</feature>
<name>A0A9J6ASM8_SOLCO</name>
<sequence length="104" mass="12383">MERSIMTQHNTTITKLDSIDLNKIVNLKLGDKNDQSNLDLTKNILRFNTHWNRNEEKKRPRVVYLFLSNVTETKTSREISTTTTRFRELQRASAKNEQRKENLY</sequence>
<evidence type="ECO:0000313" key="2">
    <source>
        <dbReference type="EMBL" id="KAG5627566.1"/>
    </source>
</evidence>
<dbReference type="EMBL" id="JACXVP010000002">
    <property type="protein sequence ID" value="KAG5627566.1"/>
    <property type="molecule type" value="Genomic_DNA"/>
</dbReference>
<proteinExistence type="predicted"/>
<dbReference type="AlphaFoldDB" id="A0A9J6ASM8"/>
<keyword evidence="3" id="KW-1185">Reference proteome</keyword>
<accession>A0A9J6ASM8</accession>
<comment type="caution">
    <text evidence="2">The sequence shown here is derived from an EMBL/GenBank/DDBJ whole genome shotgun (WGS) entry which is preliminary data.</text>
</comment>
<evidence type="ECO:0000313" key="3">
    <source>
        <dbReference type="Proteomes" id="UP000824120"/>
    </source>
</evidence>
<feature type="compositionally biased region" description="Basic and acidic residues" evidence="1">
    <location>
        <begin position="85"/>
        <end position="104"/>
    </location>
</feature>
<evidence type="ECO:0000256" key="1">
    <source>
        <dbReference type="SAM" id="MobiDB-lite"/>
    </source>
</evidence>
<reference evidence="2 3" key="1">
    <citation type="submission" date="2020-09" db="EMBL/GenBank/DDBJ databases">
        <title>De no assembly of potato wild relative species, Solanum commersonii.</title>
        <authorList>
            <person name="Cho K."/>
        </authorList>
    </citation>
    <scope>NUCLEOTIDE SEQUENCE [LARGE SCALE GENOMIC DNA]</scope>
    <source>
        <strain evidence="2">LZ3.2</strain>
        <tissue evidence="2">Leaf</tissue>
    </source>
</reference>
<organism evidence="2 3">
    <name type="scientific">Solanum commersonii</name>
    <name type="common">Commerson's wild potato</name>
    <name type="synonym">Commerson's nightshade</name>
    <dbReference type="NCBI Taxonomy" id="4109"/>
    <lineage>
        <taxon>Eukaryota</taxon>
        <taxon>Viridiplantae</taxon>
        <taxon>Streptophyta</taxon>
        <taxon>Embryophyta</taxon>
        <taxon>Tracheophyta</taxon>
        <taxon>Spermatophyta</taxon>
        <taxon>Magnoliopsida</taxon>
        <taxon>eudicotyledons</taxon>
        <taxon>Gunneridae</taxon>
        <taxon>Pentapetalae</taxon>
        <taxon>asterids</taxon>
        <taxon>lamiids</taxon>
        <taxon>Solanales</taxon>
        <taxon>Solanaceae</taxon>
        <taxon>Solanoideae</taxon>
        <taxon>Solaneae</taxon>
        <taxon>Solanum</taxon>
    </lineage>
</organism>
<gene>
    <name evidence="2" type="ORF">H5410_012784</name>
</gene>
<protein>
    <submittedName>
        <fullName evidence="2">Uncharacterized protein</fullName>
    </submittedName>
</protein>
<dbReference type="Proteomes" id="UP000824120">
    <property type="component" value="Chromosome 2"/>
</dbReference>